<dbReference type="Proteomes" id="UP000198304">
    <property type="component" value="Unassembled WGS sequence"/>
</dbReference>
<dbReference type="InterPro" id="IPR006047">
    <property type="entry name" value="GH13_cat_dom"/>
</dbReference>
<comment type="subunit">
    <text evidence="10">Monomer.</text>
</comment>
<evidence type="ECO:0000313" key="13">
    <source>
        <dbReference type="EMBL" id="SNT13241.1"/>
    </source>
</evidence>
<gene>
    <name evidence="10" type="primary">glgB</name>
    <name evidence="13" type="ORF">SAMN05446037_10436</name>
</gene>
<keyword evidence="14" id="KW-1185">Reference proteome</keyword>
<evidence type="ECO:0000256" key="2">
    <source>
        <dbReference type="ARBA" id="ARBA00002953"/>
    </source>
</evidence>
<comment type="function">
    <text evidence="2 10">Catalyzes the formation of the alpha-1,6-glucosidic linkages in glycogen by scission of a 1,4-alpha-linked oligosaccharide from growing alpha-1,4-glucan chains and the subsequent attachment of the oligosaccharide to the alpha-1,6 position.</text>
</comment>
<dbReference type="NCBIfam" id="TIGR01515">
    <property type="entry name" value="branching_enzym"/>
    <property type="match status" value="1"/>
</dbReference>
<dbReference type="Pfam" id="PF00128">
    <property type="entry name" value="Alpha-amylase"/>
    <property type="match status" value="1"/>
</dbReference>
<reference evidence="13 14" key="1">
    <citation type="submission" date="2017-06" db="EMBL/GenBank/DDBJ databases">
        <authorList>
            <person name="Kim H.J."/>
            <person name="Triplett B.A."/>
        </authorList>
    </citation>
    <scope>NUCLEOTIDE SEQUENCE [LARGE SCALE GENOMIC DNA]</scope>
    <source>
        <strain evidence="13 14">SCA</strain>
    </source>
</reference>
<dbReference type="AlphaFoldDB" id="A0A239K5E1"/>
<comment type="pathway">
    <text evidence="3 10">Glycan biosynthesis; glycogen biosynthesis.</text>
</comment>
<dbReference type="GO" id="GO:0004553">
    <property type="term" value="F:hydrolase activity, hydrolyzing O-glycosyl compounds"/>
    <property type="evidence" value="ECO:0007669"/>
    <property type="project" value="InterPro"/>
</dbReference>
<keyword evidence="6 10" id="KW-0328">Glycosyltransferase</keyword>
<keyword evidence="8 10" id="KW-0320">Glycogen biosynthesis</keyword>
<dbReference type="InterPro" id="IPR037439">
    <property type="entry name" value="Branching_enzy"/>
</dbReference>
<organism evidence="13 14">
    <name type="scientific">Anaerovirgula multivorans</name>
    <dbReference type="NCBI Taxonomy" id="312168"/>
    <lineage>
        <taxon>Bacteria</taxon>
        <taxon>Bacillati</taxon>
        <taxon>Bacillota</taxon>
        <taxon>Clostridia</taxon>
        <taxon>Peptostreptococcales</taxon>
        <taxon>Natronincolaceae</taxon>
        <taxon>Anaerovirgula</taxon>
    </lineage>
</organism>
<evidence type="ECO:0000256" key="9">
    <source>
        <dbReference type="ARBA" id="ARBA00023277"/>
    </source>
</evidence>
<dbReference type="NCBIfam" id="NF008967">
    <property type="entry name" value="PRK12313.1"/>
    <property type="match status" value="1"/>
</dbReference>
<dbReference type="RefSeq" id="WP_089285243.1">
    <property type="nucleotide sequence ID" value="NZ_FZOJ01000043.1"/>
</dbReference>
<dbReference type="InterPro" id="IPR017853">
    <property type="entry name" value="GH"/>
</dbReference>
<evidence type="ECO:0000313" key="14">
    <source>
        <dbReference type="Proteomes" id="UP000198304"/>
    </source>
</evidence>
<dbReference type="PIRSF" id="PIRSF000463">
    <property type="entry name" value="GlgB"/>
    <property type="match status" value="1"/>
</dbReference>
<dbReference type="InterPro" id="IPR013783">
    <property type="entry name" value="Ig-like_fold"/>
</dbReference>
<proteinExistence type="inferred from homology"/>
<accession>A0A239K5E1</accession>
<dbReference type="InterPro" id="IPR004193">
    <property type="entry name" value="Glyco_hydro_13_N"/>
</dbReference>
<protein>
    <recommendedName>
        <fullName evidence="10">1,4-alpha-glucan branching enzyme GlgB</fullName>
        <ecNumber evidence="10">2.4.1.18</ecNumber>
    </recommendedName>
    <alternativeName>
        <fullName evidence="10">1,4-alpha-D-glucan:1,4-alpha-D-glucan 6-glucosyl-transferase</fullName>
    </alternativeName>
    <alternativeName>
        <fullName evidence="10">Alpha-(1-&gt;4)-glucan branching enzyme</fullName>
    </alternativeName>
    <alternativeName>
        <fullName evidence="10">Glycogen branching enzyme</fullName>
        <shortName evidence="10">BE</shortName>
    </alternativeName>
</protein>
<dbReference type="GO" id="GO:0005829">
    <property type="term" value="C:cytosol"/>
    <property type="evidence" value="ECO:0007669"/>
    <property type="project" value="TreeGrafter"/>
</dbReference>
<evidence type="ECO:0000256" key="10">
    <source>
        <dbReference type="HAMAP-Rule" id="MF_00685"/>
    </source>
</evidence>
<dbReference type="PANTHER" id="PTHR43651:SF3">
    <property type="entry name" value="1,4-ALPHA-GLUCAN-BRANCHING ENZYME"/>
    <property type="match status" value="1"/>
</dbReference>
<evidence type="ECO:0000259" key="12">
    <source>
        <dbReference type="SMART" id="SM00642"/>
    </source>
</evidence>
<evidence type="ECO:0000256" key="7">
    <source>
        <dbReference type="ARBA" id="ARBA00022679"/>
    </source>
</evidence>
<dbReference type="Gene3D" id="2.60.40.10">
    <property type="entry name" value="Immunoglobulins"/>
    <property type="match status" value="1"/>
</dbReference>
<dbReference type="PANTHER" id="PTHR43651">
    <property type="entry name" value="1,4-ALPHA-GLUCAN-BRANCHING ENZYME"/>
    <property type="match status" value="1"/>
</dbReference>
<dbReference type="NCBIfam" id="NF003811">
    <property type="entry name" value="PRK05402.1"/>
    <property type="match status" value="1"/>
</dbReference>
<dbReference type="EMBL" id="FZOJ01000043">
    <property type="protein sequence ID" value="SNT13241.1"/>
    <property type="molecule type" value="Genomic_DNA"/>
</dbReference>
<evidence type="ECO:0000256" key="11">
    <source>
        <dbReference type="PIRSR" id="PIRSR000463-1"/>
    </source>
</evidence>
<dbReference type="HAMAP" id="MF_00685">
    <property type="entry name" value="GlgB"/>
    <property type="match status" value="1"/>
</dbReference>
<comment type="catalytic activity">
    <reaction evidence="1 10">
        <text>Transfers a segment of a (1-&gt;4)-alpha-D-glucan chain to a primary hydroxy group in a similar glucan chain.</text>
        <dbReference type="EC" id="2.4.1.18"/>
    </reaction>
</comment>
<dbReference type="InterPro" id="IPR006048">
    <property type="entry name" value="A-amylase/branching_C"/>
</dbReference>
<dbReference type="SUPFAM" id="SSF81296">
    <property type="entry name" value="E set domains"/>
    <property type="match status" value="1"/>
</dbReference>
<dbReference type="Pfam" id="PF02806">
    <property type="entry name" value="Alpha-amylase_C"/>
    <property type="match status" value="1"/>
</dbReference>
<evidence type="ECO:0000256" key="8">
    <source>
        <dbReference type="ARBA" id="ARBA00023056"/>
    </source>
</evidence>
<dbReference type="SUPFAM" id="SSF51445">
    <property type="entry name" value="(Trans)glycosidases"/>
    <property type="match status" value="1"/>
</dbReference>
<feature type="domain" description="Glycosyl hydrolase family 13 catalytic" evidence="12">
    <location>
        <begin position="152"/>
        <end position="512"/>
    </location>
</feature>
<evidence type="ECO:0000256" key="6">
    <source>
        <dbReference type="ARBA" id="ARBA00022676"/>
    </source>
</evidence>
<dbReference type="InterPro" id="IPR044143">
    <property type="entry name" value="GlgB_N_E_set_prok"/>
</dbReference>
<dbReference type="CDD" id="cd02855">
    <property type="entry name" value="E_set_GBE_prok_N"/>
    <property type="match status" value="1"/>
</dbReference>
<feature type="active site" description="Proton donor" evidence="10 11">
    <location>
        <position position="362"/>
    </location>
</feature>
<evidence type="ECO:0000256" key="5">
    <source>
        <dbReference type="ARBA" id="ARBA00022600"/>
    </source>
</evidence>
<dbReference type="CDD" id="cd11322">
    <property type="entry name" value="AmyAc_Glg_BE"/>
    <property type="match status" value="1"/>
</dbReference>
<dbReference type="FunFam" id="2.60.40.10:FF:000169">
    <property type="entry name" value="1,4-alpha-glucan branching enzyme GlgB"/>
    <property type="match status" value="1"/>
</dbReference>
<dbReference type="InterPro" id="IPR006407">
    <property type="entry name" value="GlgB"/>
</dbReference>
<dbReference type="Gene3D" id="2.60.40.1180">
    <property type="entry name" value="Golgi alpha-mannosidase II"/>
    <property type="match status" value="1"/>
</dbReference>
<feature type="active site" description="Nucleophile" evidence="10 11">
    <location>
        <position position="309"/>
    </location>
</feature>
<dbReference type="InterPro" id="IPR013780">
    <property type="entry name" value="Glyco_hydro_b"/>
</dbReference>
<dbReference type="Pfam" id="PF02922">
    <property type="entry name" value="CBM_48"/>
    <property type="match status" value="1"/>
</dbReference>
<keyword evidence="7 10" id="KW-0808">Transferase</keyword>
<evidence type="ECO:0000256" key="3">
    <source>
        <dbReference type="ARBA" id="ARBA00004964"/>
    </source>
</evidence>
<dbReference type="FunFam" id="2.60.40.1180:FF:000002">
    <property type="entry name" value="1,4-alpha-glucan branching enzyme GlgB"/>
    <property type="match status" value="1"/>
</dbReference>
<keyword evidence="5 10" id="KW-0321">Glycogen metabolism</keyword>
<dbReference type="GO" id="GO:0005978">
    <property type="term" value="P:glycogen biosynthetic process"/>
    <property type="evidence" value="ECO:0007669"/>
    <property type="project" value="UniProtKB-UniRule"/>
</dbReference>
<name>A0A239K5E1_9FIRM</name>
<dbReference type="InterPro" id="IPR014756">
    <property type="entry name" value="Ig_E-set"/>
</dbReference>
<dbReference type="GO" id="GO:0003844">
    <property type="term" value="F:1,4-alpha-glucan branching enzyme activity"/>
    <property type="evidence" value="ECO:0007669"/>
    <property type="project" value="UniProtKB-UniRule"/>
</dbReference>
<keyword evidence="9 10" id="KW-0119">Carbohydrate metabolism</keyword>
<dbReference type="SMART" id="SM00642">
    <property type="entry name" value="Aamy"/>
    <property type="match status" value="1"/>
</dbReference>
<dbReference type="EC" id="2.4.1.18" evidence="10"/>
<dbReference type="SUPFAM" id="SSF51011">
    <property type="entry name" value="Glycosyl hydrolase domain"/>
    <property type="match status" value="1"/>
</dbReference>
<dbReference type="GO" id="GO:0043169">
    <property type="term" value="F:cation binding"/>
    <property type="evidence" value="ECO:0007669"/>
    <property type="project" value="InterPro"/>
</dbReference>
<dbReference type="FunFam" id="3.20.20.80:FF:000003">
    <property type="entry name" value="1,4-alpha-glucan branching enzyme GlgB"/>
    <property type="match status" value="1"/>
</dbReference>
<dbReference type="OrthoDB" id="9800174at2"/>
<dbReference type="Gene3D" id="3.20.20.80">
    <property type="entry name" value="Glycosidases"/>
    <property type="match status" value="1"/>
</dbReference>
<evidence type="ECO:0000256" key="1">
    <source>
        <dbReference type="ARBA" id="ARBA00000826"/>
    </source>
</evidence>
<comment type="similarity">
    <text evidence="4 10">Belongs to the glycosyl hydrolase 13 family. GlgB subfamily.</text>
</comment>
<evidence type="ECO:0000256" key="4">
    <source>
        <dbReference type="ARBA" id="ARBA00009000"/>
    </source>
</evidence>
<sequence length="643" mass="74682">MCNSFHSEYDQYLFHEGTHYQSYNIMGAHLIEEEEKKGVRFSVWAPNAKEVGVVGSFNSWNSKRHLMKKINSSGVWSIFIENVMIGDLYKYEIHAREGEVLLKADPYGFYAEVRPNTATKVYSLDGYDWRDREWRQKKERECSYQQPINIYEVHLGSWKQKDHGEFLSYRELARELVDYVVEMGYTHIEVLPLAEHPFDGSWGYQATGYYAVTSRYGTPHDFMYFVDQCHQKGIGVILDWVPGHFCKDDHGLRAFDGTTLYEYKQHQKAENGGWGTLNFDLEKPQVRSFLISNAIFWFEKFHIDGLRVDAVANMLYLDYGKNSTDWIPNQYGGNENLEAVDFIRKMNKAVFKYFPHALMIAEESTQWPLVTAPTNYGGLGFNYKWNMGWMNDTLRYMEMDSNYRKDHHNLLTFSFMYTFSENFILPLSHDEVVHGKRSLLNKMPGDYSSKFANLRAYYGLMMTHPGKKTLFMGGEFGQFIEWNATQGLDWILLEYDMHQKLKQYVRDLNNFYSRERCLWQKDLEVEGFQWVDADNCQQSVIAFMRKGEGAEDVVVVVINFTSVGRHKYLIGVPLLGQYQEVFNSDGIIYGGSGQTNEGILQAKELGCHNQPYSLDIIAPPLAMICLKLSTPKASRTSTVKKIE</sequence>
<dbReference type="UniPathway" id="UPA00164"/>